<dbReference type="RefSeq" id="WP_272735728.1">
    <property type="nucleotide sequence ID" value="NZ_CP116942.1"/>
</dbReference>
<gene>
    <name evidence="1" type="ORF">PO878_17010</name>
</gene>
<sequence>MAETPDPLTLDRVLDALADGPVSLAELCDRLGTDPDAVDGEVLWDLLEDPQVVTLGDGRWADGARLAAGHRALHRVDEEEVASRALRLDEDVAAQVAAAPDPRRVTLGTTTVTLRAALDDDGEEDPSQDPRVEVPEGWCPDLAPGDVVAVSVGADGGLVVTADDVDPAGEGEDGGAAALVAALGEMGSGRGTPLAGDGDPWVLDLVEALLVLLADAPEVLDGLRRPLREVLDEAGMAYGGGFVAAPGVEAHRLRLFQVGADVLGGHWADPDLLDQAEAVGTTWMLLMGAGDEDLPERARALAVAAALAEPEVPIALARNIRGLGDDGDDDLLDRVAAAAAAVPDAPGPAQLWAEVAVRGGRADEVVDPLAAALADADPEDWADAIELLGHLRAVAGDLDGAARALGRIGLDDSVGFLGRWRAPTSPRVGRNDPCPCGSGRKYKQCCLGRPVQVALAERAELVWWKARTWALRTQGLSLPWSDVLDESEDGDADALVLDLALVADECLAAFTVELGSLLPADEADLVERWLERPHRLWEVGPAAEDGTVPLTDLTGPADASAVTVVAPPTLPLAVGEVVLALVVPTGDGPEQVLGQVVRVPPSARDDLLGLLADHPTAQVLLDRLLELGPDALVHPAATPS</sequence>
<reference evidence="1" key="1">
    <citation type="submission" date="2023-01" db="EMBL/GenBank/DDBJ databases">
        <title>The diversity of Class Acidimicrobiia in South China Sea sediment environments and the proposal of Iamia marina sp. nov., a novel species of the genus Iamia.</title>
        <authorList>
            <person name="He Y."/>
            <person name="Tian X."/>
        </authorList>
    </citation>
    <scope>NUCLEOTIDE SEQUENCE</scope>
    <source>
        <strain evidence="1">DSM 19957</strain>
    </source>
</reference>
<evidence type="ECO:0000313" key="1">
    <source>
        <dbReference type="EMBL" id="WCO66204.1"/>
    </source>
</evidence>
<dbReference type="Pfam" id="PF02810">
    <property type="entry name" value="SEC-C"/>
    <property type="match status" value="1"/>
</dbReference>
<dbReference type="EMBL" id="CP116942">
    <property type="protein sequence ID" value="WCO66204.1"/>
    <property type="molecule type" value="Genomic_DNA"/>
</dbReference>
<evidence type="ECO:0000313" key="2">
    <source>
        <dbReference type="Proteomes" id="UP001216390"/>
    </source>
</evidence>
<dbReference type="KEGG" id="ima:PO878_17010"/>
<keyword evidence="2" id="KW-1185">Reference proteome</keyword>
<dbReference type="Proteomes" id="UP001216390">
    <property type="component" value="Chromosome"/>
</dbReference>
<dbReference type="SUPFAM" id="SSF103642">
    <property type="entry name" value="Sec-C motif"/>
    <property type="match status" value="1"/>
</dbReference>
<proteinExistence type="predicted"/>
<organism evidence="1 2">
    <name type="scientific">Iamia majanohamensis</name>
    <dbReference type="NCBI Taxonomy" id="467976"/>
    <lineage>
        <taxon>Bacteria</taxon>
        <taxon>Bacillati</taxon>
        <taxon>Actinomycetota</taxon>
        <taxon>Acidimicrobiia</taxon>
        <taxon>Acidimicrobiales</taxon>
        <taxon>Iamiaceae</taxon>
        <taxon>Iamia</taxon>
    </lineage>
</organism>
<accession>A0AAF0BVA8</accession>
<name>A0AAF0BVA8_9ACTN</name>
<dbReference type="Gene3D" id="3.10.450.50">
    <property type="match status" value="1"/>
</dbReference>
<dbReference type="InterPro" id="IPR004027">
    <property type="entry name" value="SEC_C_motif"/>
</dbReference>
<dbReference type="AlphaFoldDB" id="A0AAF0BVA8"/>
<protein>
    <submittedName>
        <fullName evidence="1">SEC-C metal-binding domain-containing protein</fullName>
    </submittedName>
</protein>